<protein>
    <submittedName>
        <fullName evidence="2">IS1182 family transposase ISPmo1</fullName>
    </submittedName>
</protein>
<name>A0A5E7AKC7_PSEFL</name>
<evidence type="ECO:0000313" key="2">
    <source>
        <dbReference type="EMBL" id="VVN79496.1"/>
    </source>
</evidence>
<dbReference type="PANTHER" id="PTHR33408">
    <property type="entry name" value="TRANSPOSASE"/>
    <property type="match status" value="1"/>
</dbReference>
<dbReference type="InterPro" id="IPR008490">
    <property type="entry name" value="Transposase_InsH_N"/>
</dbReference>
<organism evidence="2 3">
    <name type="scientific">Pseudomonas fluorescens</name>
    <dbReference type="NCBI Taxonomy" id="294"/>
    <lineage>
        <taxon>Bacteria</taxon>
        <taxon>Pseudomonadati</taxon>
        <taxon>Pseudomonadota</taxon>
        <taxon>Gammaproteobacteria</taxon>
        <taxon>Pseudomonadales</taxon>
        <taxon>Pseudomonadaceae</taxon>
        <taxon>Pseudomonas</taxon>
    </lineage>
</organism>
<accession>A0A5E7AKC7</accession>
<gene>
    <name evidence="2" type="ORF">PS723_00969</name>
</gene>
<dbReference type="EMBL" id="CABVHY010000004">
    <property type="protein sequence ID" value="VVN79496.1"/>
    <property type="molecule type" value="Genomic_DNA"/>
</dbReference>
<dbReference type="PANTHER" id="PTHR33408:SF2">
    <property type="entry name" value="TRANSPOSASE DDE DOMAIN-CONTAINING PROTEIN"/>
    <property type="match status" value="1"/>
</dbReference>
<sequence>MQLGGIVTDTNPVRVVDVFVDELDLVKLGFEGAVPADTGRPAYHPAVLLKIYIYGYLNRIQSSLRLGREARRHVELMWLAGRLMPDLKTIANSRKDNSKAI</sequence>
<dbReference type="Proteomes" id="UP000379480">
    <property type="component" value="Unassembled WGS sequence"/>
</dbReference>
<feature type="domain" description="Transposase InsH N-terminal" evidence="1">
    <location>
        <begin position="6"/>
        <end position="95"/>
    </location>
</feature>
<dbReference type="AlphaFoldDB" id="A0A5E7AKC7"/>
<proteinExistence type="predicted"/>
<reference evidence="2 3" key="1">
    <citation type="submission" date="2019-09" db="EMBL/GenBank/DDBJ databases">
        <authorList>
            <person name="Chandra G."/>
            <person name="Truman W A."/>
        </authorList>
    </citation>
    <scope>NUCLEOTIDE SEQUENCE [LARGE SCALE GENOMIC DNA]</scope>
    <source>
        <strain evidence="2">PS723</strain>
    </source>
</reference>
<dbReference type="Pfam" id="PF05598">
    <property type="entry name" value="DUF772"/>
    <property type="match status" value="1"/>
</dbReference>
<evidence type="ECO:0000313" key="3">
    <source>
        <dbReference type="Proteomes" id="UP000379480"/>
    </source>
</evidence>
<evidence type="ECO:0000259" key="1">
    <source>
        <dbReference type="Pfam" id="PF05598"/>
    </source>
</evidence>